<protein>
    <submittedName>
        <fullName evidence="1">Uncharacterized protein</fullName>
    </submittedName>
</protein>
<organism evidence="1 2">
    <name type="scientific">Aphanothece cf. minutissima CCALA 015</name>
    <dbReference type="NCBI Taxonomy" id="2107695"/>
    <lineage>
        <taxon>Bacteria</taxon>
        <taxon>Bacillati</taxon>
        <taxon>Cyanobacteriota</taxon>
        <taxon>Cyanophyceae</taxon>
        <taxon>Oscillatoriophycideae</taxon>
        <taxon>Chroococcales</taxon>
        <taxon>Aphanothecaceae</taxon>
        <taxon>Aphanothece</taxon>
    </lineage>
</organism>
<reference evidence="1 2" key="2">
    <citation type="submission" date="2018-03" db="EMBL/GenBank/DDBJ databases">
        <title>The ancient ancestry and fast evolution of plastids.</title>
        <authorList>
            <person name="Moore K.R."/>
            <person name="Magnabosco C."/>
            <person name="Momper L."/>
            <person name="Gold D.A."/>
            <person name="Bosak T."/>
            <person name="Fournier G.P."/>
        </authorList>
    </citation>
    <scope>NUCLEOTIDE SEQUENCE [LARGE SCALE GENOMIC DNA]</scope>
    <source>
        <strain evidence="1 2">CCALA 015</strain>
    </source>
</reference>
<reference evidence="1 2" key="1">
    <citation type="submission" date="2018-02" db="EMBL/GenBank/DDBJ databases">
        <authorList>
            <person name="Moore K."/>
            <person name="Momper L."/>
        </authorList>
    </citation>
    <scope>NUCLEOTIDE SEQUENCE [LARGE SCALE GENOMIC DNA]</scope>
    <source>
        <strain evidence="1 2">CCALA 015</strain>
    </source>
</reference>
<gene>
    <name evidence="1" type="ORF">C7B81_11155</name>
</gene>
<dbReference type="Proteomes" id="UP000238218">
    <property type="component" value="Unassembled WGS sequence"/>
</dbReference>
<evidence type="ECO:0000313" key="1">
    <source>
        <dbReference type="EMBL" id="PSB36972.1"/>
    </source>
</evidence>
<keyword evidence="2" id="KW-1185">Reference proteome</keyword>
<evidence type="ECO:0000313" key="2">
    <source>
        <dbReference type="Proteomes" id="UP000238218"/>
    </source>
</evidence>
<accession>A0ABX5F631</accession>
<proteinExistence type="predicted"/>
<name>A0ABX5F631_9CHRO</name>
<dbReference type="EMBL" id="PVWP01000007">
    <property type="protein sequence ID" value="PSB36972.1"/>
    <property type="molecule type" value="Genomic_DNA"/>
</dbReference>
<sequence length="84" mass="9186">MRDGPLQLGPQAAQPLRVVQMQQPLGDPPSQPPLILGGFHRGQPPHLQVQCWRRIPGGGSWNPRCGPMVLAVFIQRLLPGEIPV</sequence>
<comment type="caution">
    <text evidence="1">The sequence shown here is derived from an EMBL/GenBank/DDBJ whole genome shotgun (WGS) entry which is preliminary data.</text>
</comment>